<keyword evidence="1" id="KW-1133">Transmembrane helix</keyword>
<organism evidence="2">
    <name type="scientific">freshwater metagenome</name>
    <dbReference type="NCBI Taxonomy" id="449393"/>
    <lineage>
        <taxon>unclassified sequences</taxon>
        <taxon>metagenomes</taxon>
        <taxon>ecological metagenomes</taxon>
    </lineage>
</organism>
<proteinExistence type="predicted"/>
<feature type="transmembrane region" description="Helical" evidence="1">
    <location>
        <begin position="20"/>
        <end position="37"/>
    </location>
</feature>
<sequence>MPNPKPTEPIVYRERVRPNLGTFIAVATLLPAVTLVSEPFDYRIGIAVGLILVTSIWAALFFLAPVIQVGSSHLTVARAKIPRNLLGKIEEIAKDQIFSERGPKLDPAAYKVFQGTVKTAIKISLNDPNDPTPYWIISTRKPAQLAEVLRAKN</sequence>
<keyword evidence="1" id="KW-0472">Membrane</keyword>
<dbReference type="AlphaFoldDB" id="A0A6J6HIU0"/>
<gene>
    <name evidence="2" type="ORF">UFOPK1931_00033</name>
</gene>
<dbReference type="Pfam" id="PF11292">
    <property type="entry name" value="DUF3093"/>
    <property type="match status" value="1"/>
</dbReference>
<name>A0A6J6HIU0_9ZZZZ</name>
<protein>
    <submittedName>
        <fullName evidence="2">Unannotated protein</fullName>
    </submittedName>
</protein>
<evidence type="ECO:0000313" key="2">
    <source>
        <dbReference type="EMBL" id="CAB4613691.1"/>
    </source>
</evidence>
<dbReference type="EMBL" id="CAEZVE010000003">
    <property type="protein sequence ID" value="CAB4613691.1"/>
    <property type="molecule type" value="Genomic_DNA"/>
</dbReference>
<keyword evidence="1" id="KW-0812">Transmembrane</keyword>
<dbReference type="InterPro" id="IPR021443">
    <property type="entry name" value="DUF3093"/>
</dbReference>
<reference evidence="2" key="1">
    <citation type="submission" date="2020-05" db="EMBL/GenBank/DDBJ databases">
        <authorList>
            <person name="Chiriac C."/>
            <person name="Salcher M."/>
            <person name="Ghai R."/>
            <person name="Kavagutti S V."/>
        </authorList>
    </citation>
    <scope>NUCLEOTIDE SEQUENCE</scope>
</reference>
<evidence type="ECO:0000256" key="1">
    <source>
        <dbReference type="SAM" id="Phobius"/>
    </source>
</evidence>
<feature type="transmembrane region" description="Helical" evidence="1">
    <location>
        <begin position="44"/>
        <end position="67"/>
    </location>
</feature>
<accession>A0A6J6HIU0</accession>